<dbReference type="EMBL" id="JBEAFC010000006">
    <property type="protein sequence ID" value="KAL1553770.1"/>
    <property type="molecule type" value="Genomic_DNA"/>
</dbReference>
<dbReference type="Proteomes" id="UP001567538">
    <property type="component" value="Unassembled WGS sequence"/>
</dbReference>
<reference evidence="1 2" key="1">
    <citation type="submission" date="2024-06" db="EMBL/GenBank/DDBJ databases">
        <title>A chromosome level genome sequence of Diviner's sage (Salvia divinorum).</title>
        <authorList>
            <person name="Ford S.A."/>
            <person name="Ro D.-K."/>
            <person name="Ness R.W."/>
            <person name="Phillips M.A."/>
        </authorList>
    </citation>
    <scope>NUCLEOTIDE SEQUENCE [LARGE SCALE GENOMIC DNA]</scope>
    <source>
        <strain evidence="1">SAF-2024a</strain>
        <tissue evidence="1">Leaf</tissue>
    </source>
</reference>
<dbReference type="AlphaFoldDB" id="A0ABD1HBF4"/>
<keyword evidence="2" id="KW-1185">Reference proteome</keyword>
<comment type="caution">
    <text evidence="1">The sequence shown here is derived from an EMBL/GenBank/DDBJ whole genome shotgun (WGS) entry which is preliminary data.</text>
</comment>
<evidence type="ECO:0000313" key="2">
    <source>
        <dbReference type="Proteomes" id="UP001567538"/>
    </source>
</evidence>
<proteinExistence type="predicted"/>
<evidence type="ECO:0000313" key="1">
    <source>
        <dbReference type="EMBL" id="KAL1553770.1"/>
    </source>
</evidence>
<gene>
    <name evidence="1" type="ORF">AAHA92_14402</name>
</gene>
<accession>A0ABD1HBF4</accession>
<organism evidence="1 2">
    <name type="scientific">Salvia divinorum</name>
    <name type="common">Maria pastora</name>
    <name type="synonym">Diviner's sage</name>
    <dbReference type="NCBI Taxonomy" id="28513"/>
    <lineage>
        <taxon>Eukaryota</taxon>
        <taxon>Viridiplantae</taxon>
        <taxon>Streptophyta</taxon>
        <taxon>Embryophyta</taxon>
        <taxon>Tracheophyta</taxon>
        <taxon>Spermatophyta</taxon>
        <taxon>Magnoliopsida</taxon>
        <taxon>eudicotyledons</taxon>
        <taxon>Gunneridae</taxon>
        <taxon>Pentapetalae</taxon>
        <taxon>asterids</taxon>
        <taxon>lamiids</taxon>
        <taxon>Lamiales</taxon>
        <taxon>Lamiaceae</taxon>
        <taxon>Nepetoideae</taxon>
        <taxon>Mentheae</taxon>
        <taxon>Salviinae</taxon>
        <taxon>Salvia</taxon>
        <taxon>Salvia subgen. Calosphace</taxon>
    </lineage>
</organism>
<sequence>MVACRRVGSNCLMYCMSETIRRRGWFCWELTHWKKIEETLIDCLDICSGRRSHDFGSFQAYVLIDSRVQVPECLVPDPQNIRETSYIHMSKLISVLQGKFMFP</sequence>
<name>A0ABD1HBF4_SALDI</name>
<protein>
    <submittedName>
        <fullName evidence="1">Uncharacterized protein</fullName>
    </submittedName>
</protein>